<protein>
    <recommendedName>
        <fullName evidence="3">HPr kinase/phosphorylase C-terminal domain-containing protein</fullName>
    </recommendedName>
</protein>
<proteinExistence type="predicted"/>
<accession>A0A2M6YRG1</accession>
<reference evidence="2" key="1">
    <citation type="submission" date="2017-09" db="EMBL/GenBank/DDBJ databases">
        <title>Depth-based differentiation of microbial function through sediment-hosted aquifers and enrichment of novel symbionts in the deep terrestrial subsurface.</title>
        <authorList>
            <person name="Probst A.J."/>
            <person name="Ladd B."/>
            <person name="Jarett J.K."/>
            <person name="Geller-Mcgrath D.E."/>
            <person name="Sieber C.M.K."/>
            <person name="Emerson J.B."/>
            <person name="Anantharaman K."/>
            <person name="Thomas B.C."/>
            <person name="Malmstrom R."/>
            <person name="Stieglmeier M."/>
            <person name="Klingl A."/>
            <person name="Woyke T."/>
            <person name="Ryan C.M."/>
            <person name="Banfield J.F."/>
        </authorList>
    </citation>
    <scope>NUCLEOTIDE SEQUENCE [LARGE SCALE GENOMIC DNA]</scope>
</reference>
<organism evidence="1 2">
    <name type="scientific">Candidatus Shapirobacteria bacterium CG07_land_8_20_14_0_80_39_18</name>
    <dbReference type="NCBI Taxonomy" id="1974882"/>
    <lineage>
        <taxon>Bacteria</taxon>
        <taxon>Candidatus Shapironibacteriota</taxon>
    </lineage>
</organism>
<dbReference type="Proteomes" id="UP000229502">
    <property type="component" value="Unassembled WGS sequence"/>
</dbReference>
<evidence type="ECO:0000313" key="2">
    <source>
        <dbReference type="Proteomes" id="UP000229502"/>
    </source>
</evidence>
<sequence>MIERFNVEVNIEPEKYSHVGVVTTGLVVCDIFSEQGNGMEEWLTQLFEVQTMSEQDVFTFKFQAGRQIDTTDFPRTEIVLANKEQASINFDPSQGFLLEGPLNDINFRQRIPYLIYTLTERIRQQKLGVVTIHGAAVAKERRGILILGDKGVGKTSTLLWLTLENGYKMIGNDLVLLRNEEPLTLIAGSHTIDIRDCVRSKFDKLSHIKGTDNQVAGSYERKTRVFPKDIGISTELNPVPLSMIIRINLHNDNTQLVCLREKLPILAELLRLNENLSRYIRGVTTPLQIKNGNITGYYPSLDTKELCEMRNIMINRLINETPFYYIFAGNFGEIARCIESLLI</sequence>
<dbReference type="AlphaFoldDB" id="A0A2M6YRG1"/>
<name>A0A2M6YRG1_9BACT</name>
<evidence type="ECO:0000313" key="1">
    <source>
        <dbReference type="EMBL" id="PIU35131.1"/>
    </source>
</evidence>
<dbReference type="Gene3D" id="3.40.50.300">
    <property type="entry name" value="P-loop containing nucleotide triphosphate hydrolases"/>
    <property type="match status" value="1"/>
</dbReference>
<evidence type="ECO:0008006" key="3">
    <source>
        <dbReference type="Google" id="ProtNLM"/>
    </source>
</evidence>
<dbReference type="InterPro" id="IPR027417">
    <property type="entry name" value="P-loop_NTPase"/>
</dbReference>
<gene>
    <name evidence="1" type="ORF">COT03_01625</name>
</gene>
<dbReference type="SUPFAM" id="SSF53795">
    <property type="entry name" value="PEP carboxykinase-like"/>
    <property type="match status" value="1"/>
</dbReference>
<dbReference type="EMBL" id="PEWZ01000080">
    <property type="protein sequence ID" value="PIU35131.1"/>
    <property type="molecule type" value="Genomic_DNA"/>
</dbReference>
<comment type="caution">
    <text evidence="1">The sequence shown here is derived from an EMBL/GenBank/DDBJ whole genome shotgun (WGS) entry which is preliminary data.</text>
</comment>